<protein>
    <submittedName>
        <fullName evidence="1">Uncharacterized protein</fullName>
    </submittedName>
</protein>
<name>A0AAN6DDV2_PICAN</name>
<dbReference type="EMBL" id="JAHLUX010000007">
    <property type="protein sequence ID" value="KAG7817859.1"/>
    <property type="molecule type" value="Genomic_DNA"/>
</dbReference>
<organism evidence="1 2">
    <name type="scientific">Pichia angusta</name>
    <name type="common">Yeast</name>
    <name type="synonym">Hansenula polymorpha</name>
    <dbReference type="NCBI Taxonomy" id="870730"/>
    <lineage>
        <taxon>Eukaryota</taxon>
        <taxon>Fungi</taxon>
        <taxon>Dikarya</taxon>
        <taxon>Ascomycota</taxon>
        <taxon>Saccharomycotina</taxon>
        <taxon>Pichiomycetes</taxon>
        <taxon>Pichiales</taxon>
        <taxon>Pichiaceae</taxon>
        <taxon>Ogataea</taxon>
    </lineage>
</organism>
<proteinExistence type="predicted"/>
<comment type="caution">
    <text evidence="1">The sequence shown here is derived from an EMBL/GenBank/DDBJ whole genome shotgun (WGS) entry which is preliminary data.</text>
</comment>
<evidence type="ECO:0000313" key="2">
    <source>
        <dbReference type="Proteomes" id="UP001196530"/>
    </source>
</evidence>
<gene>
    <name evidence="1" type="ORF">KL928_003758</name>
</gene>
<dbReference type="AlphaFoldDB" id="A0AAN6DDV2"/>
<dbReference type="Proteomes" id="UP001196530">
    <property type="component" value="Unassembled WGS sequence"/>
</dbReference>
<dbReference type="RefSeq" id="XP_043059200.1">
    <property type="nucleotide sequence ID" value="XM_043204380.1"/>
</dbReference>
<dbReference type="GeneID" id="66127809"/>
<evidence type="ECO:0000313" key="1">
    <source>
        <dbReference type="EMBL" id="KAG7817859.1"/>
    </source>
</evidence>
<accession>A0AAN6DDV2</accession>
<sequence length="74" mass="8058">MAFSGAMRRTCPFDCVMSDSNGSRDSYFKPMQSITNGDVTFLALISNSGSSLLMNDNESSCMNHVGGLYVFQNT</sequence>
<reference evidence="1" key="1">
    <citation type="journal article" date="2021" name="G3 (Bethesda)">
        <title>Genomic diversity, chromosomal rearrangements, and interspecies hybridization in the ogataea polymorpha species complex.</title>
        <authorList>
            <person name="Hanson S.J."/>
            <person name="Cinneide E.O."/>
            <person name="Salzberg L.I."/>
            <person name="Wolfe K.H."/>
            <person name="McGowan J."/>
            <person name="Fitzpatrick D.A."/>
            <person name="Matlin K."/>
        </authorList>
    </citation>
    <scope>NUCLEOTIDE SEQUENCE</scope>
    <source>
        <strain evidence="1">61-244</strain>
    </source>
</reference>